<feature type="region of interest" description="Disordered" evidence="1">
    <location>
        <begin position="28"/>
        <end position="60"/>
    </location>
</feature>
<dbReference type="EMBL" id="BAQP01000007">
    <property type="protein sequence ID" value="GBQ19490.1"/>
    <property type="molecule type" value="Genomic_DNA"/>
</dbReference>
<gene>
    <name evidence="2" type="ORF">AA12717_0267</name>
</gene>
<evidence type="ECO:0000313" key="2">
    <source>
        <dbReference type="EMBL" id="GBQ19490.1"/>
    </source>
</evidence>
<sequence>MRYPRTLFAPDGYTTVTVKNAEQEARVRARFSGLPDPTNREEPPKPVMRRRGRPPNVRKP</sequence>
<reference evidence="2" key="1">
    <citation type="submission" date="2013-04" db="EMBL/GenBank/DDBJ databases">
        <title>The genome sequencing project of 58 acetic acid bacteria.</title>
        <authorList>
            <person name="Okamoto-Kainuma A."/>
            <person name="Ishikawa M."/>
            <person name="Umino S."/>
            <person name="Koizumi Y."/>
            <person name="Shiwa Y."/>
            <person name="Yoshikawa H."/>
            <person name="Matsutani M."/>
            <person name="Matsushita K."/>
        </authorList>
    </citation>
    <scope>NUCLEOTIDE SEQUENCE</scope>
    <source>
        <strain evidence="2">DSM 12717</strain>
    </source>
</reference>
<proteinExistence type="predicted"/>
<protein>
    <submittedName>
        <fullName evidence="2">Uncharacterized protein</fullName>
    </submittedName>
</protein>
<keyword evidence="3" id="KW-1185">Reference proteome</keyword>
<accession>A0ABQ0P293</accession>
<evidence type="ECO:0000256" key="1">
    <source>
        <dbReference type="SAM" id="MobiDB-lite"/>
    </source>
</evidence>
<feature type="compositionally biased region" description="Basic residues" evidence="1">
    <location>
        <begin position="47"/>
        <end position="60"/>
    </location>
</feature>
<dbReference type="Proteomes" id="UP001060895">
    <property type="component" value="Unassembled WGS sequence"/>
</dbReference>
<organism evidence="2 3">
    <name type="scientific">Gluconacetobacter sacchari DSM 12717</name>
    <dbReference type="NCBI Taxonomy" id="1307940"/>
    <lineage>
        <taxon>Bacteria</taxon>
        <taxon>Pseudomonadati</taxon>
        <taxon>Pseudomonadota</taxon>
        <taxon>Alphaproteobacteria</taxon>
        <taxon>Acetobacterales</taxon>
        <taxon>Acetobacteraceae</taxon>
        <taxon>Gluconacetobacter</taxon>
    </lineage>
</organism>
<comment type="caution">
    <text evidence="2">The sequence shown here is derived from an EMBL/GenBank/DDBJ whole genome shotgun (WGS) entry which is preliminary data.</text>
</comment>
<name>A0ABQ0P293_9PROT</name>
<evidence type="ECO:0000313" key="3">
    <source>
        <dbReference type="Proteomes" id="UP001060895"/>
    </source>
</evidence>